<accession>A0A1F5GS57</accession>
<organism evidence="1 2">
    <name type="scientific">Candidatus Curtissbacteria bacterium RIFCSPLOWO2_01_FULL_37_9</name>
    <dbReference type="NCBI Taxonomy" id="1797724"/>
    <lineage>
        <taxon>Bacteria</taxon>
        <taxon>Candidatus Curtissiibacteriota</taxon>
    </lineage>
</organism>
<comment type="caution">
    <text evidence="1">The sequence shown here is derived from an EMBL/GenBank/DDBJ whole genome shotgun (WGS) entry which is preliminary data.</text>
</comment>
<gene>
    <name evidence="1" type="ORF">A3A48_02335</name>
</gene>
<reference evidence="1 2" key="1">
    <citation type="journal article" date="2016" name="Nat. Commun.">
        <title>Thousands of microbial genomes shed light on interconnected biogeochemical processes in an aquifer system.</title>
        <authorList>
            <person name="Anantharaman K."/>
            <person name="Brown C.T."/>
            <person name="Hug L.A."/>
            <person name="Sharon I."/>
            <person name="Castelle C.J."/>
            <person name="Probst A.J."/>
            <person name="Thomas B.C."/>
            <person name="Singh A."/>
            <person name="Wilkins M.J."/>
            <person name="Karaoz U."/>
            <person name="Brodie E.L."/>
            <person name="Williams K.H."/>
            <person name="Hubbard S.S."/>
            <person name="Banfield J.F."/>
        </authorList>
    </citation>
    <scope>NUCLEOTIDE SEQUENCE [LARGE SCALE GENOMIC DNA]</scope>
</reference>
<protein>
    <submittedName>
        <fullName evidence="1">Uncharacterized protein</fullName>
    </submittedName>
</protein>
<sequence length="229" mass="25636">MINNTPKAVDIQQLTQQAIYAAMSLNWENAIKINKKILKHSKTDIEALNRLAKAKICSGNMSEAQKIYKKVLTLDKFNIIARKNLNKISKSPNSSPNGKNHTNGQLNTQTTNLSALFLFEPGKTKLINLLNLAPPQVLATLNSGDQVLINPKNHSVTISTIDNVYLGALPDDLAHRLIAFTKGGNKYDAYIKCTNLKILTIFIREVYRSPKFISQPSFQTNQIYPDERN</sequence>
<dbReference type="Proteomes" id="UP000178336">
    <property type="component" value="Unassembled WGS sequence"/>
</dbReference>
<dbReference type="EMBL" id="MFBN01000043">
    <property type="protein sequence ID" value="OGD94685.1"/>
    <property type="molecule type" value="Genomic_DNA"/>
</dbReference>
<dbReference type="STRING" id="1797724.A3A48_02335"/>
<dbReference type="AlphaFoldDB" id="A0A1F5GS57"/>
<dbReference type="SUPFAM" id="SSF48452">
    <property type="entry name" value="TPR-like"/>
    <property type="match status" value="1"/>
</dbReference>
<dbReference type="Gene3D" id="1.25.40.10">
    <property type="entry name" value="Tetratricopeptide repeat domain"/>
    <property type="match status" value="1"/>
</dbReference>
<dbReference type="InterPro" id="IPR011990">
    <property type="entry name" value="TPR-like_helical_dom_sf"/>
</dbReference>
<evidence type="ECO:0000313" key="2">
    <source>
        <dbReference type="Proteomes" id="UP000178336"/>
    </source>
</evidence>
<evidence type="ECO:0000313" key="1">
    <source>
        <dbReference type="EMBL" id="OGD94685.1"/>
    </source>
</evidence>
<name>A0A1F5GS57_9BACT</name>
<proteinExistence type="predicted"/>